<protein>
    <submittedName>
        <fullName evidence="3">Putative lipoprotein</fullName>
    </submittedName>
</protein>
<dbReference type="Proteomes" id="UP000239833">
    <property type="component" value="Chromosome"/>
</dbReference>
<gene>
    <name evidence="3" type="ORF">ERICIII_00101</name>
</gene>
<feature type="region of interest" description="Disordered" evidence="1">
    <location>
        <begin position="167"/>
        <end position="228"/>
    </location>
</feature>
<evidence type="ECO:0000313" key="3">
    <source>
        <dbReference type="EMBL" id="AVF24367.1"/>
    </source>
</evidence>
<name>A0A2L1TUL7_9BACL</name>
<dbReference type="InterPro" id="IPR008719">
    <property type="entry name" value="N2O_reductase_NosL"/>
</dbReference>
<accession>A0A2L1TUL7</accession>
<dbReference type="RefSeq" id="WP_230460798.1">
    <property type="nucleotide sequence ID" value="NZ_CP019655.1"/>
</dbReference>
<dbReference type="GeneID" id="64216985"/>
<evidence type="ECO:0000256" key="1">
    <source>
        <dbReference type="SAM" id="MobiDB-lite"/>
    </source>
</evidence>
<feature type="chain" id="PRO_5039694908" evidence="2">
    <location>
        <begin position="29"/>
        <end position="228"/>
    </location>
</feature>
<dbReference type="PANTHER" id="PTHR41247:SF1">
    <property type="entry name" value="HTH-TYPE TRANSCRIPTIONAL REPRESSOR YCNK"/>
    <property type="match status" value="1"/>
</dbReference>
<dbReference type="AlphaFoldDB" id="A0A2L1TUL7"/>
<dbReference type="PANTHER" id="PTHR41247">
    <property type="entry name" value="HTH-TYPE TRANSCRIPTIONAL REPRESSOR YCNK"/>
    <property type="match status" value="1"/>
</dbReference>
<keyword evidence="2" id="KW-0732">Signal</keyword>
<evidence type="ECO:0000256" key="2">
    <source>
        <dbReference type="SAM" id="SignalP"/>
    </source>
</evidence>
<dbReference type="SUPFAM" id="SSF160387">
    <property type="entry name" value="NosL/MerB-like"/>
    <property type="match status" value="1"/>
</dbReference>
<dbReference type="EMBL" id="CP019655">
    <property type="protein sequence ID" value="AVF24367.1"/>
    <property type="molecule type" value="Genomic_DNA"/>
</dbReference>
<sequence length="228" mass="25533" precursor="true">MDKNGGSIKMKKIGICILTAVVCLAVSACGSKLPEPADIVEGVDKCEICNMQVANNQHATQIILNDGKILKFDDLGDMYAWIKKNGKGKIKVQYVRDFHSKEWINAKEASYLYDQEFQTPMAFGVLSFKDKNGAESYQKEQQKGKLLTYEDLDKHSWEPNREMMKKMKEEHGGGHEHKDGEQGHQDHGKQDGEHGGQDNNHKEDTANRGDSHHTQDAGQSGKEHGGHE</sequence>
<reference evidence="3" key="1">
    <citation type="journal article" date="2020" name="Int. J. Med. Microbiol.">
        <title>Discovery of Paenibacillus larvae ERIC V: Phenotypic and genomic comparison to genotypes ERIC I-IV reveal different inventories of virulence factors which correlate with epidemiological prevalences of American Foulbrood.</title>
        <authorList>
            <person name="Beims H."/>
            <person name="Bunk B."/>
            <person name="Erler S."/>
            <person name="Mohr K.I."/>
            <person name="Sproer C."/>
            <person name="Pradella S."/>
            <person name="Gunther G."/>
            <person name="Rohde M."/>
            <person name="von der Ohe W."/>
            <person name="Steinert M."/>
        </authorList>
    </citation>
    <scope>NUCLEOTIDE SEQUENCE</scope>
    <source>
        <strain evidence="3">Eric_III</strain>
    </source>
</reference>
<dbReference type="PROSITE" id="PS51257">
    <property type="entry name" value="PROKAR_LIPOPROTEIN"/>
    <property type="match status" value="1"/>
</dbReference>
<proteinExistence type="predicted"/>
<organism evidence="3">
    <name type="scientific">Paenibacillus larvae subsp. larvae</name>
    <dbReference type="NCBI Taxonomy" id="147375"/>
    <lineage>
        <taxon>Bacteria</taxon>
        <taxon>Bacillati</taxon>
        <taxon>Bacillota</taxon>
        <taxon>Bacilli</taxon>
        <taxon>Bacillales</taxon>
        <taxon>Paenibacillaceae</taxon>
        <taxon>Paenibacillus</taxon>
    </lineage>
</organism>
<dbReference type="STRING" id="147375.BXP28_16445"/>
<feature type="signal peptide" evidence="2">
    <location>
        <begin position="1"/>
        <end position="28"/>
    </location>
</feature>
<dbReference type="Pfam" id="PF05573">
    <property type="entry name" value="NosL"/>
    <property type="match status" value="1"/>
</dbReference>
<keyword evidence="3" id="KW-0449">Lipoprotein</keyword>